<protein>
    <submittedName>
        <fullName evidence="2">Uncharacterized protein</fullName>
    </submittedName>
</protein>
<reference evidence="2" key="2">
    <citation type="submission" date="2020-12" db="EMBL/GenBank/DDBJ databases">
        <authorList>
            <person name="Kanost M."/>
        </authorList>
    </citation>
    <scope>NUCLEOTIDE SEQUENCE</scope>
</reference>
<dbReference type="EMBL" id="JH669172">
    <property type="protein sequence ID" value="KAG6464455.1"/>
    <property type="molecule type" value="Genomic_DNA"/>
</dbReference>
<keyword evidence="3" id="KW-1185">Reference proteome</keyword>
<gene>
    <name evidence="2" type="ORF">O3G_MSEX014527</name>
</gene>
<accession>A0A921ZVH1</accession>
<sequence length="163" mass="18810">MLVLLLISVCLKCIHTQQYPRFFDKEDLQELGYLSTHNNPNPVVKQYYDPQPTTVSKTLAPRQYGRAPAPTKRSLPMNFGRTDENYYGSMMSATPDYKPLRHSSTEDIALLEERLTKAGKWYEFIELTNKEKVRYSCIILTFDCIGGVLVNCNAYTERVEISR</sequence>
<dbReference type="AlphaFoldDB" id="A0A921ZVH1"/>
<keyword evidence="1" id="KW-0732">Signal</keyword>
<organism evidence="2 3">
    <name type="scientific">Manduca sexta</name>
    <name type="common">Tobacco hawkmoth</name>
    <name type="synonym">Tobacco hornworm</name>
    <dbReference type="NCBI Taxonomy" id="7130"/>
    <lineage>
        <taxon>Eukaryota</taxon>
        <taxon>Metazoa</taxon>
        <taxon>Ecdysozoa</taxon>
        <taxon>Arthropoda</taxon>
        <taxon>Hexapoda</taxon>
        <taxon>Insecta</taxon>
        <taxon>Pterygota</taxon>
        <taxon>Neoptera</taxon>
        <taxon>Endopterygota</taxon>
        <taxon>Lepidoptera</taxon>
        <taxon>Glossata</taxon>
        <taxon>Ditrysia</taxon>
        <taxon>Bombycoidea</taxon>
        <taxon>Sphingidae</taxon>
        <taxon>Sphinginae</taxon>
        <taxon>Sphingini</taxon>
        <taxon>Manduca</taxon>
    </lineage>
</organism>
<evidence type="ECO:0000313" key="2">
    <source>
        <dbReference type="EMBL" id="KAG6464455.1"/>
    </source>
</evidence>
<name>A0A921ZVH1_MANSE</name>
<evidence type="ECO:0000256" key="1">
    <source>
        <dbReference type="SAM" id="SignalP"/>
    </source>
</evidence>
<evidence type="ECO:0000313" key="3">
    <source>
        <dbReference type="Proteomes" id="UP000791440"/>
    </source>
</evidence>
<proteinExistence type="predicted"/>
<dbReference type="Proteomes" id="UP000791440">
    <property type="component" value="Unassembled WGS sequence"/>
</dbReference>
<reference evidence="2" key="1">
    <citation type="journal article" date="2016" name="Insect Biochem. Mol. Biol.">
        <title>Multifaceted biological insights from a draft genome sequence of the tobacco hornworm moth, Manduca sexta.</title>
        <authorList>
            <person name="Kanost M.R."/>
            <person name="Arrese E.L."/>
            <person name="Cao X."/>
            <person name="Chen Y.R."/>
            <person name="Chellapilla S."/>
            <person name="Goldsmith M.R."/>
            <person name="Grosse-Wilde E."/>
            <person name="Heckel D.G."/>
            <person name="Herndon N."/>
            <person name="Jiang H."/>
            <person name="Papanicolaou A."/>
            <person name="Qu J."/>
            <person name="Soulages J.L."/>
            <person name="Vogel H."/>
            <person name="Walters J."/>
            <person name="Waterhouse R.M."/>
            <person name="Ahn S.J."/>
            <person name="Almeida F.C."/>
            <person name="An C."/>
            <person name="Aqrawi P."/>
            <person name="Bretschneider A."/>
            <person name="Bryant W.B."/>
            <person name="Bucks S."/>
            <person name="Chao H."/>
            <person name="Chevignon G."/>
            <person name="Christen J.M."/>
            <person name="Clarke D.F."/>
            <person name="Dittmer N.T."/>
            <person name="Ferguson L.C.F."/>
            <person name="Garavelou S."/>
            <person name="Gordon K.H.J."/>
            <person name="Gunaratna R.T."/>
            <person name="Han Y."/>
            <person name="Hauser F."/>
            <person name="He Y."/>
            <person name="Heidel-Fischer H."/>
            <person name="Hirsh A."/>
            <person name="Hu Y."/>
            <person name="Jiang H."/>
            <person name="Kalra D."/>
            <person name="Klinner C."/>
            <person name="Konig C."/>
            <person name="Kovar C."/>
            <person name="Kroll A.R."/>
            <person name="Kuwar S.S."/>
            <person name="Lee S.L."/>
            <person name="Lehman R."/>
            <person name="Li K."/>
            <person name="Li Z."/>
            <person name="Liang H."/>
            <person name="Lovelace S."/>
            <person name="Lu Z."/>
            <person name="Mansfield J.H."/>
            <person name="McCulloch K.J."/>
            <person name="Mathew T."/>
            <person name="Morton B."/>
            <person name="Muzny D.M."/>
            <person name="Neunemann D."/>
            <person name="Ongeri F."/>
            <person name="Pauchet Y."/>
            <person name="Pu L.L."/>
            <person name="Pyrousis I."/>
            <person name="Rao X.J."/>
            <person name="Redding A."/>
            <person name="Roesel C."/>
            <person name="Sanchez-Gracia A."/>
            <person name="Schaack S."/>
            <person name="Shukla A."/>
            <person name="Tetreau G."/>
            <person name="Wang Y."/>
            <person name="Xiong G.H."/>
            <person name="Traut W."/>
            <person name="Walsh T.K."/>
            <person name="Worley K.C."/>
            <person name="Wu D."/>
            <person name="Wu W."/>
            <person name="Wu Y.Q."/>
            <person name="Zhang X."/>
            <person name="Zou Z."/>
            <person name="Zucker H."/>
            <person name="Briscoe A.D."/>
            <person name="Burmester T."/>
            <person name="Clem R.J."/>
            <person name="Feyereisen R."/>
            <person name="Grimmelikhuijzen C.J.P."/>
            <person name="Hamodrakas S.J."/>
            <person name="Hansson B.S."/>
            <person name="Huguet E."/>
            <person name="Jermiin L.S."/>
            <person name="Lan Q."/>
            <person name="Lehman H.K."/>
            <person name="Lorenzen M."/>
            <person name="Merzendorfer H."/>
            <person name="Michalopoulos I."/>
            <person name="Morton D.B."/>
            <person name="Muthukrishnan S."/>
            <person name="Oakeshott J.G."/>
            <person name="Palmer W."/>
            <person name="Park Y."/>
            <person name="Passarelli A.L."/>
            <person name="Rozas J."/>
            <person name="Schwartz L.M."/>
            <person name="Smith W."/>
            <person name="Southgate A."/>
            <person name="Vilcinskas A."/>
            <person name="Vogt R."/>
            <person name="Wang P."/>
            <person name="Werren J."/>
            <person name="Yu X.Q."/>
            <person name="Zhou J.J."/>
            <person name="Brown S.J."/>
            <person name="Scherer S.E."/>
            <person name="Richards S."/>
            <person name="Blissard G.W."/>
        </authorList>
    </citation>
    <scope>NUCLEOTIDE SEQUENCE</scope>
</reference>
<feature type="signal peptide" evidence="1">
    <location>
        <begin position="1"/>
        <end position="16"/>
    </location>
</feature>
<comment type="caution">
    <text evidence="2">The sequence shown here is derived from an EMBL/GenBank/DDBJ whole genome shotgun (WGS) entry which is preliminary data.</text>
</comment>
<feature type="chain" id="PRO_5037180532" evidence="1">
    <location>
        <begin position="17"/>
        <end position="163"/>
    </location>
</feature>